<dbReference type="EC" id="1.11.1.6" evidence="9"/>
<evidence type="ECO:0000256" key="1">
    <source>
        <dbReference type="ARBA" id="ARBA00005329"/>
    </source>
</evidence>
<dbReference type="InterPro" id="IPR024708">
    <property type="entry name" value="Catalase_AS"/>
</dbReference>
<dbReference type="PROSITE" id="PS51402">
    <property type="entry name" value="CATALASE_3"/>
    <property type="match status" value="1"/>
</dbReference>
<feature type="domain" description="Catalase core" evidence="12">
    <location>
        <begin position="53"/>
        <end position="441"/>
    </location>
</feature>
<dbReference type="Pfam" id="PF06628">
    <property type="entry name" value="Catalase-rel"/>
    <property type="match status" value="1"/>
</dbReference>
<dbReference type="Pfam" id="PF00199">
    <property type="entry name" value="Catalase"/>
    <property type="match status" value="1"/>
</dbReference>
<name>A0A8H4FN28_COLGL</name>
<keyword evidence="7 9" id="KW-0376">Hydrogen peroxide</keyword>
<evidence type="ECO:0000256" key="5">
    <source>
        <dbReference type="ARBA" id="ARBA00023002"/>
    </source>
</evidence>
<dbReference type="PRINTS" id="PR00067">
    <property type="entry name" value="CATALASE"/>
</dbReference>
<dbReference type="InterPro" id="IPR002226">
    <property type="entry name" value="Catalase_haem_BS"/>
</dbReference>
<dbReference type="GO" id="GO:0004096">
    <property type="term" value="F:catalase activity"/>
    <property type="evidence" value="ECO:0007669"/>
    <property type="project" value="UniProtKB-EC"/>
</dbReference>
<dbReference type="GO" id="GO:0042744">
    <property type="term" value="P:hydrogen peroxide catabolic process"/>
    <property type="evidence" value="ECO:0007669"/>
    <property type="project" value="UniProtKB-KW"/>
</dbReference>
<dbReference type="GO" id="GO:0042542">
    <property type="term" value="P:response to hydrogen peroxide"/>
    <property type="evidence" value="ECO:0007669"/>
    <property type="project" value="TreeGrafter"/>
</dbReference>
<comment type="function">
    <text evidence="8 10">Catalyzes the degradation of hydrogen peroxide (H(2)O(2)) generated by peroxisomal oxidases to water and oxygen, thereby protecting cells from the toxic effects of hydrogen peroxide.</text>
</comment>
<dbReference type="PROSITE" id="PS00437">
    <property type="entry name" value="CATALASE_1"/>
    <property type="match status" value="1"/>
</dbReference>
<dbReference type="EMBL" id="WVTB01000032">
    <property type="protein sequence ID" value="KAF3806959.1"/>
    <property type="molecule type" value="Genomic_DNA"/>
</dbReference>
<evidence type="ECO:0000256" key="11">
    <source>
        <dbReference type="SAM" id="MobiDB-lite"/>
    </source>
</evidence>
<dbReference type="SMART" id="SM01060">
    <property type="entry name" value="Catalase"/>
    <property type="match status" value="1"/>
</dbReference>
<keyword evidence="5 9" id="KW-0560">Oxidoreductase</keyword>
<keyword evidence="4 9" id="KW-0479">Metal-binding</keyword>
<evidence type="ECO:0000256" key="3">
    <source>
        <dbReference type="ARBA" id="ARBA00022617"/>
    </source>
</evidence>
<comment type="caution">
    <text evidence="13">The sequence shown here is derived from an EMBL/GenBank/DDBJ whole genome shotgun (WGS) entry which is preliminary data.</text>
</comment>
<evidence type="ECO:0000256" key="2">
    <source>
        <dbReference type="ARBA" id="ARBA00022559"/>
    </source>
</evidence>
<dbReference type="InterPro" id="IPR011614">
    <property type="entry name" value="Catalase_core"/>
</dbReference>
<keyword evidence="6 9" id="KW-0408">Iron</keyword>
<evidence type="ECO:0000256" key="9">
    <source>
        <dbReference type="RuleBase" id="RU000498"/>
    </source>
</evidence>
<comment type="catalytic activity">
    <reaction evidence="9">
        <text>2 H2O2 = O2 + 2 H2O</text>
        <dbReference type="Rhea" id="RHEA:20309"/>
        <dbReference type="ChEBI" id="CHEBI:15377"/>
        <dbReference type="ChEBI" id="CHEBI:15379"/>
        <dbReference type="ChEBI" id="CHEBI:16240"/>
        <dbReference type="EC" id="1.11.1.6"/>
    </reaction>
</comment>
<proteinExistence type="inferred from homology"/>
<dbReference type="AlphaFoldDB" id="A0A8H4FN28"/>
<dbReference type="InterPro" id="IPR020835">
    <property type="entry name" value="Catalase_sf"/>
</dbReference>
<feature type="region of interest" description="Disordered" evidence="11">
    <location>
        <begin position="573"/>
        <end position="593"/>
    </location>
</feature>
<dbReference type="GO" id="GO:0005777">
    <property type="term" value="C:peroxisome"/>
    <property type="evidence" value="ECO:0007669"/>
    <property type="project" value="TreeGrafter"/>
</dbReference>
<dbReference type="GeneID" id="69014356"/>
<reference evidence="13" key="2">
    <citation type="submission" date="2020-03" db="EMBL/GenBank/DDBJ databases">
        <authorList>
            <person name="Fu F.-F."/>
            <person name="Chen J."/>
        </authorList>
    </citation>
    <scope>NUCLEOTIDE SEQUENCE</scope>
    <source>
        <strain evidence="13">Lc1</strain>
    </source>
</reference>
<dbReference type="FunFam" id="2.40.180.10:FF:000001">
    <property type="entry name" value="Catalase"/>
    <property type="match status" value="1"/>
</dbReference>
<keyword evidence="3 9" id="KW-0349">Heme</keyword>
<dbReference type="InterPro" id="IPR018028">
    <property type="entry name" value="Catalase"/>
</dbReference>
<evidence type="ECO:0000259" key="12">
    <source>
        <dbReference type="SMART" id="SM01060"/>
    </source>
</evidence>
<keyword evidence="2 9" id="KW-0575">Peroxidase</keyword>
<dbReference type="Proteomes" id="UP000613401">
    <property type="component" value="Unassembled WGS sequence"/>
</dbReference>
<accession>A0A8H4FN28</accession>
<evidence type="ECO:0000256" key="8">
    <source>
        <dbReference type="ARBA" id="ARBA00044729"/>
    </source>
</evidence>
<sequence>MDTVQRIIKHPIDAAQKTFNMGSTDTSFQAHVASQFSTYEKDRRMQSKDAIYATSNGVPMPHPYETQRCGENGPLLLQDFHLIDLLSHFDRERIPERVVHAKGSGAHGFFECTNPIPELSQADIFSTKGKKCPITVRFSTVGGESGSPDLQRDPRGFSVKFRTEDGNWDMVANNTPVFFLRDPAKFPHFIHTQKRNPQTNLNHNDDSFMFWDYLSQNPESIHQVMILMGDRGIPDGYRFMHGYAGHTLKLVNKDGDWVYAQIHMKSQQGTKFITQEDSLTMSADYSGKDLFEAIEKGDYPKWSVEIQTMTPKQAEEAWENDKINVFDLTHVWPQGKYPLKKVGEFTLNENPVNYFAEVEQVAFNPAHMPPGIEPSADPVLQSRLFSYPDTHRHRIGVNYQQLPVNAPRTGFNVGNFQRDGAMAFFNQGARPNYLSSVAPIQFKSRTVDLDKAHGHFTGEAITFLSEIRPEDFVAPRALWQKVWDEPARERFINNVSGKMELCKDQEPLKRQIAIFREVDPEIAERLEKSTGIPGYEGIANLRFNGTHNGFAKDEKNRYANGINISQGKSVTANNGAPVTGTHKAAKGTNGVGK</sequence>
<dbReference type="PANTHER" id="PTHR11465:SF62">
    <property type="entry name" value="CATALASE T"/>
    <property type="match status" value="1"/>
</dbReference>
<dbReference type="SUPFAM" id="SSF56634">
    <property type="entry name" value="Heme-dependent catalase-like"/>
    <property type="match status" value="1"/>
</dbReference>
<evidence type="ECO:0000256" key="10">
    <source>
        <dbReference type="RuleBase" id="RU004142"/>
    </source>
</evidence>
<dbReference type="GO" id="GO:0046872">
    <property type="term" value="F:metal ion binding"/>
    <property type="evidence" value="ECO:0007669"/>
    <property type="project" value="UniProtKB-KW"/>
</dbReference>
<dbReference type="PANTHER" id="PTHR11465">
    <property type="entry name" value="CATALASE"/>
    <property type="match status" value="1"/>
</dbReference>
<evidence type="ECO:0000256" key="6">
    <source>
        <dbReference type="ARBA" id="ARBA00023004"/>
    </source>
</evidence>
<dbReference type="GO" id="GO:0005739">
    <property type="term" value="C:mitochondrion"/>
    <property type="evidence" value="ECO:0007669"/>
    <property type="project" value="TreeGrafter"/>
</dbReference>
<keyword evidence="14" id="KW-1185">Reference proteome</keyword>
<organism evidence="13 14">
    <name type="scientific">Colletotrichum gloeosporioides</name>
    <name type="common">Anthracnose fungus</name>
    <name type="synonym">Glomerella cingulata</name>
    <dbReference type="NCBI Taxonomy" id="474922"/>
    <lineage>
        <taxon>Eukaryota</taxon>
        <taxon>Fungi</taxon>
        <taxon>Dikarya</taxon>
        <taxon>Ascomycota</taxon>
        <taxon>Pezizomycotina</taxon>
        <taxon>Sordariomycetes</taxon>
        <taxon>Hypocreomycetidae</taxon>
        <taxon>Glomerellales</taxon>
        <taxon>Glomerellaceae</taxon>
        <taxon>Colletotrichum</taxon>
        <taxon>Colletotrichum gloeosporioides species complex</taxon>
    </lineage>
</organism>
<dbReference type="CDD" id="cd08157">
    <property type="entry name" value="catalase_fungal"/>
    <property type="match status" value="1"/>
</dbReference>
<dbReference type="InterPro" id="IPR010582">
    <property type="entry name" value="Catalase_immune_responsive"/>
</dbReference>
<comment type="similarity">
    <text evidence="1 9">Belongs to the catalase family.</text>
</comment>
<protein>
    <recommendedName>
        <fullName evidence="9">Catalase</fullName>
        <ecNumber evidence="9">1.11.1.6</ecNumber>
    </recommendedName>
</protein>
<gene>
    <name evidence="13" type="ORF">GCG54_00007211</name>
</gene>
<evidence type="ECO:0000256" key="4">
    <source>
        <dbReference type="ARBA" id="ARBA00022723"/>
    </source>
</evidence>
<dbReference type="RefSeq" id="XP_045266118.1">
    <property type="nucleotide sequence ID" value="XM_045407197.1"/>
</dbReference>
<evidence type="ECO:0000313" key="14">
    <source>
        <dbReference type="Proteomes" id="UP000613401"/>
    </source>
</evidence>
<dbReference type="Gene3D" id="2.40.180.10">
    <property type="entry name" value="Catalase core domain"/>
    <property type="match status" value="1"/>
</dbReference>
<evidence type="ECO:0000313" key="13">
    <source>
        <dbReference type="EMBL" id="KAF3806959.1"/>
    </source>
</evidence>
<dbReference type="PROSITE" id="PS00438">
    <property type="entry name" value="CATALASE_2"/>
    <property type="match status" value="1"/>
</dbReference>
<evidence type="ECO:0000256" key="7">
    <source>
        <dbReference type="ARBA" id="ARBA00023324"/>
    </source>
</evidence>
<dbReference type="GO" id="GO:0020037">
    <property type="term" value="F:heme binding"/>
    <property type="evidence" value="ECO:0007669"/>
    <property type="project" value="InterPro"/>
</dbReference>
<reference evidence="13" key="1">
    <citation type="journal article" date="2020" name="Phytopathology">
        <title>Genome sequence and comparative analysis of Colletotrichum gloeosporioides isolated from Liriodendron leaves.</title>
        <authorList>
            <person name="Fu F.F."/>
            <person name="Hao Z."/>
            <person name="Wang P."/>
            <person name="Lu Y."/>
            <person name="Xue L.J."/>
            <person name="Wei G."/>
            <person name="Tian Y."/>
            <person name="Baishi H."/>
            <person name="Xu H."/>
            <person name="Shi J."/>
            <person name="Cheng T."/>
            <person name="Wang G."/>
            <person name="Yi Y."/>
            <person name="Chen J."/>
        </authorList>
    </citation>
    <scope>NUCLEOTIDE SEQUENCE</scope>
    <source>
        <strain evidence="13">Lc1</strain>
    </source>
</reference>